<reference evidence="1 2" key="1">
    <citation type="submission" date="2023-12" db="EMBL/GenBank/DDBJ databases">
        <title>A high-quality genome assembly for Dillenia turbinata (Dilleniales).</title>
        <authorList>
            <person name="Chanderbali A."/>
        </authorList>
    </citation>
    <scope>NUCLEOTIDE SEQUENCE [LARGE SCALE GENOMIC DNA]</scope>
    <source>
        <strain evidence="1">LSX21</strain>
        <tissue evidence="1">Leaf</tissue>
    </source>
</reference>
<organism evidence="1 2">
    <name type="scientific">Dillenia turbinata</name>
    <dbReference type="NCBI Taxonomy" id="194707"/>
    <lineage>
        <taxon>Eukaryota</taxon>
        <taxon>Viridiplantae</taxon>
        <taxon>Streptophyta</taxon>
        <taxon>Embryophyta</taxon>
        <taxon>Tracheophyta</taxon>
        <taxon>Spermatophyta</taxon>
        <taxon>Magnoliopsida</taxon>
        <taxon>eudicotyledons</taxon>
        <taxon>Gunneridae</taxon>
        <taxon>Pentapetalae</taxon>
        <taxon>Dilleniales</taxon>
        <taxon>Dilleniaceae</taxon>
        <taxon>Dillenia</taxon>
    </lineage>
</organism>
<evidence type="ECO:0000313" key="2">
    <source>
        <dbReference type="Proteomes" id="UP001370490"/>
    </source>
</evidence>
<dbReference type="PANTHER" id="PTHR36030">
    <property type="entry name" value="CALMODULIN-BINDING DOMAIN-CONTAINING PROTEIN"/>
    <property type="match status" value="1"/>
</dbReference>
<proteinExistence type="predicted"/>
<keyword evidence="2" id="KW-1185">Reference proteome</keyword>
<accession>A0AAN8UUV8</accession>
<sequence length="95" mass="10749">METYRKRKGFMKNKLVMSFYKVAKPHQPVQYRNKVNPTPSSPAATSFLIDQTLATPPPKQKVSFDAVFGSVGDGDENVDMKAASYISYVKERFKL</sequence>
<comment type="caution">
    <text evidence="1">The sequence shown here is derived from an EMBL/GenBank/DDBJ whole genome shotgun (WGS) entry which is preliminary data.</text>
</comment>
<name>A0AAN8UUV8_9MAGN</name>
<gene>
    <name evidence="1" type="ORF">RJ641_012942</name>
</gene>
<dbReference type="AlphaFoldDB" id="A0AAN8UUV8"/>
<evidence type="ECO:0000313" key="1">
    <source>
        <dbReference type="EMBL" id="KAK6922435.1"/>
    </source>
</evidence>
<dbReference type="Proteomes" id="UP001370490">
    <property type="component" value="Unassembled WGS sequence"/>
</dbReference>
<dbReference type="EMBL" id="JBAMMX010000019">
    <property type="protein sequence ID" value="KAK6922435.1"/>
    <property type="molecule type" value="Genomic_DNA"/>
</dbReference>
<protein>
    <submittedName>
        <fullName evidence="1">Uncharacterized protein</fullName>
    </submittedName>
</protein>
<dbReference type="PANTHER" id="PTHR36030:SF1">
    <property type="entry name" value="CALMODULIN-BINDING DOMAIN-CONTAINING PROTEIN"/>
    <property type="match status" value="1"/>
</dbReference>